<protein>
    <submittedName>
        <fullName evidence="2">Uncharacterized protein</fullName>
    </submittedName>
</protein>
<proteinExistence type="predicted"/>
<evidence type="ECO:0000313" key="2">
    <source>
        <dbReference type="WBParaSite" id="JU765_v2.g19147.t1"/>
    </source>
</evidence>
<evidence type="ECO:0000313" key="1">
    <source>
        <dbReference type="Proteomes" id="UP000887576"/>
    </source>
</evidence>
<reference evidence="2" key="1">
    <citation type="submission" date="2022-11" db="UniProtKB">
        <authorList>
            <consortium name="WormBaseParasite"/>
        </authorList>
    </citation>
    <scope>IDENTIFICATION</scope>
</reference>
<dbReference type="Proteomes" id="UP000887576">
    <property type="component" value="Unplaced"/>
</dbReference>
<organism evidence="1 2">
    <name type="scientific">Panagrolaimus sp. JU765</name>
    <dbReference type="NCBI Taxonomy" id="591449"/>
    <lineage>
        <taxon>Eukaryota</taxon>
        <taxon>Metazoa</taxon>
        <taxon>Ecdysozoa</taxon>
        <taxon>Nematoda</taxon>
        <taxon>Chromadorea</taxon>
        <taxon>Rhabditida</taxon>
        <taxon>Tylenchina</taxon>
        <taxon>Panagrolaimomorpha</taxon>
        <taxon>Panagrolaimoidea</taxon>
        <taxon>Panagrolaimidae</taxon>
        <taxon>Panagrolaimus</taxon>
    </lineage>
</organism>
<sequence>MENCEDCKKAWFTLFEPQTKKQFIVSVLNGKKKRHKCIYDLKKIKYEERLANVIYERLKVYEQEREEDRVRLIPKDSSKEDSSILPHIPFKTLDYSQQQRFYQIVPPSIRHKLWTSSKKSSGLGNRPCVMIGCYLARIPSKGQLREFHDFVTMTNFQVQNLVIDFRKAATFENMDNSDFLTIQKFVNFNHDELILMDSKIDPFDLPIICHPKVTKITVDNSEFDWKFALELNPKITHLDIKKILENGWEKKVAESNTDYESLKFIFEENPKKLTINICNKPEYDFKVFQEFFKYCDIDDENVSIICLEGYRFCLRKPRSPYQRLKNWGSIIISVLLLVAFFLLKDIIGSAINSTNITNVNKTAI</sequence>
<name>A0AC34QSY7_9BILA</name>
<dbReference type="WBParaSite" id="JU765_v2.g19147.t1">
    <property type="protein sequence ID" value="JU765_v2.g19147.t1"/>
    <property type="gene ID" value="JU765_v2.g19147"/>
</dbReference>
<accession>A0AC34QSY7</accession>